<dbReference type="Pfam" id="PF16911">
    <property type="entry name" value="PapA_C"/>
    <property type="match status" value="1"/>
</dbReference>
<accession>A0A653AH13</accession>
<evidence type="ECO:0000256" key="1">
    <source>
        <dbReference type="ARBA" id="ARBA00000026"/>
    </source>
</evidence>
<keyword evidence="8" id="KW-0012">Acyltransferase</keyword>
<name>A0A653AH13_UNCDX</name>
<evidence type="ECO:0000256" key="7">
    <source>
        <dbReference type="ARBA" id="ARBA00022679"/>
    </source>
</evidence>
<dbReference type="Pfam" id="PF00668">
    <property type="entry name" value="Condensation"/>
    <property type="match status" value="1"/>
</dbReference>
<evidence type="ECO:0000256" key="8">
    <source>
        <dbReference type="ARBA" id="ARBA00023315"/>
    </source>
</evidence>
<dbReference type="EC" id="2.3.1.282" evidence="5"/>
<dbReference type="InterPro" id="IPR001242">
    <property type="entry name" value="Condensation_dom"/>
</dbReference>
<comment type="catalytic activity">
    <reaction evidence="3">
        <text>2 a mycocerosyl-[mycocerosic acid synthase] + a phthiodiolone = a dimycocerosyl phthiodiolone + 2 holo-[mycocerosic acid synthase].</text>
        <dbReference type="EC" id="2.3.1.282"/>
    </reaction>
</comment>
<evidence type="ECO:0000256" key="9">
    <source>
        <dbReference type="ARBA" id="ARBA00030465"/>
    </source>
</evidence>
<evidence type="ECO:0000256" key="6">
    <source>
        <dbReference type="ARBA" id="ARBA00013449"/>
    </source>
</evidence>
<dbReference type="InterPro" id="IPR023213">
    <property type="entry name" value="CAT-like_dom_sf"/>
</dbReference>
<evidence type="ECO:0000256" key="2">
    <source>
        <dbReference type="ARBA" id="ARBA00000625"/>
    </source>
</evidence>
<dbReference type="AlphaFoldDB" id="A0A653AH13"/>
<feature type="domain" description="Condensation" evidence="12">
    <location>
        <begin position="22"/>
        <end position="153"/>
    </location>
</feature>
<evidence type="ECO:0000256" key="4">
    <source>
        <dbReference type="ARBA" id="ARBA00006558"/>
    </source>
</evidence>
<dbReference type="PANTHER" id="PTHR28037:SF1">
    <property type="entry name" value="ALCOHOL O-ACETYLTRANSFERASE 1-RELATED"/>
    <property type="match status" value="1"/>
</dbReference>
<dbReference type="InterPro" id="IPR052058">
    <property type="entry name" value="Alcohol_O-acetyltransferase"/>
</dbReference>
<dbReference type="Gene3D" id="3.30.559.10">
    <property type="entry name" value="Chloramphenicol acetyltransferase-like domain"/>
    <property type="match status" value="1"/>
</dbReference>
<proteinExistence type="inferred from homology"/>
<feature type="domain" description="Phthiocerol/phthiodiolone dimycocerosyl transferase C-terminal" evidence="13">
    <location>
        <begin position="225"/>
        <end position="372"/>
    </location>
</feature>
<comment type="catalytic activity">
    <reaction evidence="1">
        <text>2 a mycocerosyl-[mycocerosic acid synthase] + a phthiocerol = a dimycocerosyl phthiocerol + 2 holo-[mycocerosic acid synthase].</text>
        <dbReference type="EC" id="2.3.1.282"/>
    </reaction>
</comment>
<evidence type="ECO:0000256" key="11">
    <source>
        <dbReference type="ARBA" id="ARBA00033407"/>
    </source>
</evidence>
<evidence type="ECO:0000256" key="3">
    <source>
        <dbReference type="ARBA" id="ARBA00001907"/>
    </source>
</evidence>
<organism evidence="14">
    <name type="scientific">Uncultured Desulfatiglans sp</name>
    <dbReference type="NCBI Taxonomy" id="1748965"/>
    <lineage>
        <taxon>Bacteria</taxon>
        <taxon>Pseudomonadati</taxon>
        <taxon>Thermodesulfobacteriota</taxon>
        <taxon>Desulfobacteria</taxon>
        <taxon>Desulfatiglandales</taxon>
        <taxon>Desulfatiglandaceae</taxon>
        <taxon>Desulfatiglans</taxon>
        <taxon>environmental samples</taxon>
    </lineage>
</organism>
<protein>
    <recommendedName>
        <fullName evidence="6">Phthiocerol/phthiodiolone dimycocerosyl transferase</fullName>
        <ecNumber evidence="5">2.3.1.282</ecNumber>
    </recommendedName>
    <alternativeName>
        <fullName evidence="11">Acyltransferase PapA5</fullName>
    </alternativeName>
    <alternativeName>
        <fullName evidence="9">Phthiocerol/phthiodiolone O-acyltransferase</fullName>
    </alternativeName>
    <alternativeName>
        <fullName evidence="10">Polyketide synthase-associated protein A5</fullName>
    </alternativeName>
</protein>
<dbReference type="EMBL" id="UPXX01000032">
    <property type="protein sequence ID" value="VBB47309.1"/>
    <property type="molecule type" value="Genomic_DNA"/>
</dbReference>
<evidence type="ECO:0000259" key="12">
    <source>
        <dbReference type="Pfam" id="PF00668"/>
    </source>
</evidence>
<comment type="similarity">
    <text evidence="4">Belongs to the acyltransferase PapA5 family.</text>
</comment>
<evidence type="ECO:0000256" key="10">
    <source>
        <dbReference type="ARBA" id="ARBA00032317"/>
    </source>
</evidence>
<dbReference type="Gene3D" id="3.30.559.30">
    <property type="entry name" value="Nonribosomal peptide synthetase, condensation domain"/>
    <property type="match status" value="1"/>
</dbReference>
<keyword evidence="7" id="KW-0808">Transferase</keyword>
<reference evidence="14" key="1">
    <citation type="submission" date="2018-07" db="EMBL/GenBank/DDBJ databases">
        <authorList>
            <consortium name="Genoscope - CEA"/>
            <person name="William W."/>
        </authorList>
    </citation>
    <scope>NUCLEOTIDE SEQUENCE</scope>
    <source>
        <strain evidence="14">IK1</strain>
    </source>
</reference>
<dbReference type="InterPro" id="IPR031641">
    <property type="entry name" value="PapA_C"/>
</dbReference>
<evidence type="ECO:0000313" key="14">
    <source>
        <dbReference type="EMBL" id="VBB47309.1"/>
    </source>
</evidence>
<evidence type="ECO:0000256" key="5">
    <source>
        <dbReference type="ARBA" id="ARBA00012866"/>
    </source>
</evidence>
<sequence>MQRKLSPLEHAVWLGGQTLPLNEVIVWRVHGRFSLDQLQNALRSLRTQQPFSSLRVSVDPVLGPSLTNDGVPEFEVREEDIGPSADWTPAAEEELERPFSWDEGPLLRFRLLRSEAFTDILLSLHHALYDGLSSHYIMHEIMTLMAEGPKKQAAAAFPPTFDDLLPPEASRRLGTVLSLNAVKLIGPFCRVWLRPRRRMNPSPSLPIPAVLNERSTHAFRVIHGSIPPENASNLLSGCKARKVSVLAAASAACLLALAKRSRDKNLRKYGFASPVNMRPWLSPPLTGELGLFLSRINAHIYCAPNQDFWQTARKINEKIQRRLVKSKLFTLHLLVSAVLAGLPDDCLGPTLARFGTRPARYDFTISNVGRLPVRDNYGPYRVSASWGMENLFAGRRTVAIQSLGNALFFTLSFRDFVMGKQEASGLLSDIIQQLEFC</sequence>
<evidence type="ECO:0000259" key="13">
    <source>
        <dbReference type="Pfam" id="PF16911"/>
    </source>
</evidence>
<dbReference type="PANTHER" id="PTHR28037">
    <property type="entry name" value="ALCOHOL O-ACETYLTRANSFERASE 1-RELATED"/>
    <property type="match status" value="1"/>
</dbReference>
<gene>
    <name evidence="14" type="ORF">TRIP_B50241</name>
</gene>
<dbReference type="SUPFAM" id="SSF52777">
    <property type="entry name" value="CoA-dependent acyltransferases"/>
    <property type="match status" value="2"/>
</dbReference>
<dbReference type="GO" id="GO:0016746">
    <property type="term" value="F:acyltransferase activity"/>
    <property type="evidence" value="ECO:0007669"/>
    <property type="project" value="UniProtKB-KW"/>
</dbReference>
<comment type="catalytic activity">
    <reaction evidence="2">
        <text>2 a mycocerosyl-[mycocerosic acid synthase] + a phenolphthiocerol = a dimycocerosyl phenolphthiocerol + 2 holo-[mycocerosic acid synthase].</text>
        <dbReference type="EC" id="2.3.1.282"/>
    </reaction>
</comment>